<dbReference type="AlphaFoldDB" id="A0A5C6E2E3"/>
<evidence type="ECO:0000313" key="8">
    <source>
        <dbReference type="Proteomes" id="UP000315471"/>
    </source>
</evidence>
<dbReference type="SMART" id="SM00448">
    <property type="entry name" value="REC"/>
    <property type="match status" value="1"/>
</dbReference>
<dbReference type="InterPro" id="IPR035965">
    <property type="entry name" value="PAS-like_dom_sf"/>
</dbReference>
<dbReference type="Pfam" id="PF08448">
    <property type="entry name" value="PAS_4"/>
    <property type="match status" value="1"/>
</dbReference>
<keyword evidence="3" id="KW-0418">Kinase</keyword>
<reference evidence="7 8" key="1">
    <citation type="submission" date="2019-02" db="EMBL/GenBank/DDBJ databases">
        <title>Deep-cultivation of Planctomycetes and their phenomic and genomic characterization uncovers novel biology.</title>
        <authorList>
            <person name="Wiegand S."/>
            <person name="Jogler M."/>
            <person name="Boedeker C."/>
            <person name="Pinto D."/>
            <person name="Vollmers J."/>
            <person name="Rivas-Marin E."/>
            <person name="Kohn T."/>
            <person name="Peeters S.H."/>
            <person name="Heuer A."/>
            <person name="Rast P."/>
            <person name="Oberbeckmann S."/>
            <person name="Bunk B."/>
            <person name="Jeske O."/>
            <person name="Meyerdierks A."/>
            <person name="Storesund J.E."/>
            <person name="Kallscheuer N."/>
            <person name="Luecker S."/>
            <person name="Lage O.M."/>
            <person name="Pohl T."/>
            <person name="Merkel B.J."/>
            <person name="Hornburger P."/>
            <person name="Mueller R.-W."/>
            <person name="Bruemmer F."/>
            <person name="Labrenz M."/>
            <person name="Spormann A.M."/>
            <person name="Op Den Camp H."/>
            <person name="Overmann J."/>
            <person name="Amann R."/>
            <person name="Jetten M.S.M."/>
            <person name="Mascher T."/>
            <person name="Medema M.H."/>
            <person name="Devos D.P."/>
            <person name="Kaster A.-K."/>
            <person name="Ovreas L."/>
            <person name="Rohde M."/>
            <person name="Galperin M.Y."/>
            <person name="Jogler C."/>
        </authorList>
    </citation>
    <scope>NUCLEOTIDE SEQUENCE [LARGE SCALE GENOMIC DNA]</scope>
    <source>
        <strain evidence="7 8">Q31b</strain>
    </source>
</reference>
<name>A0A5C6E2E3_9BACT</name>
<gene>
    <name evidence="7" type="primary">mprA_1</name>
    <name evidence="7" type="ORF">Q31b_27580</name>
</gene>
<evidence type="ECO:0000259" key="6">
    <source>
        <dbReference type="PROSITE" id="PS50110"/>
    </source>
</evidence>
<feature type="domain" description="Response regulatory" evidence="6">
    <location>
        <begin position="470"/>
        <end position="592"/>
    </location>
</feature>
<dbReference type="CDD" id="cd17546">
    <property type="entry name" value="REC_hyHK_CKI1_RcsC-like"/>
    <property type="match status" value="1"/>
</dbReference>
<dbReference type="SUPFAM" id="SSF55785">
    <property type="entry name" value="PYP-like sensor domain (PAS domain)"/>
    <property type="match status" value="1"/>
</dbReference>
<dbReference type="Gene3D" id="3.40.50.2300">
    <property type="match status" value="1"/>
</dbReference>
<sequence>MDFLAEDYILDETLKSPVGGRGSMNRSAESTQNVTTHRKLICIGDPMTLPGDFPEEDVVVVDGSIAVVDQLEDPAIDGVWIARDKLPEVSELRGISQSGIMLRDMPEGVALLDTELRVLWANRRLLKWAGLTESPVGMSFYEVLSNPEIMGPDFCPFHTALATGDESNSTLHTEDSRYFQVHAAPMMHPDHSRQLVVTVNDITEEILQQQKLAAIHNAGRELADLRPSEIFMMEVDERIDLLKENIRHYLSDLLNFEVIEIRLLEQATGTLMPLLSVGIDQDAADRQLFAHPQGNGVTGYVAASGVSYICHDVINDPLFIPGVANSRSSLTVPLMLHDQVLGTINIESPDVNAFGDADLQFLEIFSRDIAFALNTLELLVAQKANTAQQSCDAIHSAVALPVDEILNDAVNVMEQYIGHSGEVTDRLRRVLRNARDIKQTIQQIGQRMTPLEAVPVGHQSPCHTALRGKRILVVDADEQVREDAHELLERYGCIVETAHKGDEAVLMVRGSDETSTYDVIISDIKLPDYSGYQLMLKLGMLMDHVPMVLMTGFGYDPGHSIVKARQNGLHAKGVLFKPFRLDQLVDVVKTILEDAEDKKKTLSADAPNASPNAGPTPDPNASPAPGPNAAPAPGPNASPAPDPNAGPTPGPNAGPAPDSNASNE</sequence>
<dbReference type="InterPro" id="IPR000014">
    <property type="entry name" value="PAS"/>
</dbReference>
<keyword evidence="2" id="KW-0808">Transferase</keyword>
<proteinExistence type="predicted"/>
<dbReference type="Proteomes" id="UP000315471">
    <property type="component" value="Unassembled WGS sequence"/>
</dbReference>
<evidence type="ECO:0000256" key="2">
    <source>
        <dbReference type="ARBA" id="ARBA00022679"/>
    </source>
</evidence>
<dbReference type="Pfam" id="PF13185">
    <property type="entry name" value="GAF_2"/>
    <property type="match status" value="1"/>
</dbReference>
<evidence type="ECO:0000313" key="7">
    <source>
        <dbReference type="EMBL" id="TWU41319.1"/>
    </source>
</evidence>
<dbReference type="InterPro" id="IPR001789">
    <property type="entry name" value="Sig_transdc_resp-reg_receiver"/>
</dbReference>
<dbReference type="CDD" id="cd00130">
    <property type="entry name" value="PAS"/>
    <property type="match status" value="1"/>
</dbReference>
<dbReference type="GO" id="GO:0016301">
    <property type="term" value="F:kinase activity"/>
    <property type="evidence" value="ECO:0007669"/>
    <property type="project" value="UniProtKB-KW"/>
</dbReference>
<dbReference type="InterPro" id="IPR029016">
    <property type="entry name" value="GAF-like_dom_sf"/>
</dbReference>
<dbReference type="PANTHER" id="PTHR44591">
    <property type="entry name" value="STRESS RESPONSE REGULATOR PROTEIN 1"/>
    <property type="match status" value="1"/>
</dbReference>
<evidence type="ECO:0000256" key="4">
    <source>
        <dbReference type="PROSITE-ProRule" id="PRU00169"/>
    </source>
</evidence>
<dbReference type="EMBL" id="SJPY01000004">
    <property type="protein sequence ID" value="TWU41319.1"/>
    <property type="molecule type" value="Genomic_DNA"/>
</dbReference>
<protein>
    <submittedName>
        <fullName evidence="7">Response regulator MprA</fullName>
    </submittedName>
</protein>
<dbReference type="InterPro" id="IPR050595">
    <property type="entry name" value="Bact_response_regulator"/>
</dbReference>
<accession>A0A5C6E2E3</accession>
<dbReference type="InterPro" id="IPR013656">
    <property type="entry name" value="PAS_4"/>
</dbReference>
<dbReference type="InterPro" id="IPR003018">
    <property type="entry name" value="GAF"/>
</dbReference>
<dbReference type="SMART" id="SM00065">
    <property type="entry name" value="GAF"/>
    <property type="match status" value="1"/>
</dbReference>
<feature type="region of interest" description="Disordered" evidence="5">
    <location>
        <begin position="599"/>
        <end position="664"/>
    </location>
</feature>
<feature type="compositionally biased region" description="Pro residues" evidence="5">
    <location>
        <begin position="614"/>
        <end position="654"/>
    </location>
</feature>
<dbReference type="SUPFAM" id="SSF55781">
    <property type="entry name" value="GAF domain-like"/>
    <property type="match status" value="1"/>
</dbReference>
<feature type="modified residue" description="4-aspartylphosphate" evidence="4">
    <location>
        <position position="523"/>
    </location>
</feature>
<organism evidence="7 8">
    <name type="scientific">Novipirellula aureliae</name>
    <dbReference type="NCBI Taxonomy" id="2527966"/>
    <lineage>
        <taxon>Bacteria</taxon>
        <taxon>Pseudomonadati</taxon>
        <taxon>Planctomycetota</taxon>
        <taxon>Planctomycetia</taxon>
        <taxon>Pirellulales</taxon>
        <taxon>Pirellulaceae</taxon>
        <taxon>Novipirellula</taxon>
    </lineage>
</organism>
<keyword evidence="1 4" id="KW-0597">Phosphoprotein</keyword>
<dbReference type="PANTHER" id="PTHR44591:SF3">
    <property type="entry name" value="RESPONSE REGULATORY DOMAIN-CONTAINING PROTEIN"/>
    <property type="match status" value="1"/>
</dbReference>
<dbReference type="SUPFAM" id="SSF52172">
    <property type="entry name" value="CheY-like"/>
    <property type="match status" value="1"/>
</dbReference>
<comment type="caution">
    <text evidence="7">The sequence shown here is derived from an EMBL/GenBank/DDBJ whole genome shotgun (WGS) entry which is preliminary data.</text>
</comment>
<dbReference type="Pfam" id="PF00072">
    <property type="entry name" value="Response_reg"/>
    <property type="match status" value="1"/>
</dbReference>
<dbReference type="Gene3D" id="3.30.450.40">
    <property type="match status" value="1"/>
</dbReference>
<dbReference type="GO" id="GO:0000160">
    <property type="term" value="P:phosphorelay signal transduction system"/>
    <property type="evidence" value="ECO:0007669"/>
    <property type="project" value="InterPro"/>
</dbReference>
<evidence type="ECO:0000256" key="1">
    <source>
        <dbReference type="ARBA" id="ARBA00022553"/>
    </source>
</evidence>
<dbReference type="InterPro" id="IPR011006">
    <property type="entry name" value="CheY-like_superfamily"/>
</dbReference>
<dbReference type="PROSITE" id="PS50110">
    <property type="entry name" value="RESPONSE_REGULATORY"/>
    <property type="match status" value="1"/>
</dbReference>
<keyword evidence="8" id="KW-1185">Reference proteome</keyword>
<evidence type="ECO:0000256" key="3">
    <source>
        <dbReference type="ARBA" id="ARBA00022777"/>
    </source>
</evidence>
<evidence type="ECO:0000256" key="5">
    <source>
        <dbReference type="SAM" id="MobiDB-lite"/>
    </source>
</evidence>
<dbReference type="Gene3D" id="3.30.450.20">
    <property type="entry name" value="PAS domain"/>
    <property type="match status" value="1"/>
</dbReference>